<keyword evidence="2" id="KW-0805">Transcription regulation</keyword>
<dbReference type="InterPro" id="IPR038538">
    <property type="entry name" value="MTERF_sf"/>
</dbReference>
<dbReference type="Gene3D" id="1.25.70.10">
    <property type="entry name" value="Transcription termination factor 3, mitochondrial"/>
    <property type="match status" value="1"/>
</dbReference>
<evidence type="ECO:0000313" key="4">
    <source>
        <dbReference type="EMBL" id="KAL2510572.1"/>
    </source>
</evidence>
<evidence type="ECO:0000256" key="3">
    <source>
        <dbReference type="ARBA" id="ARBA00022946"/>
    </source>
</evidence>
<dbReference type="Pfam" id="PF02536">
    <property type="entry name" value="mTERF"/>
    <property type="match status" value="2"/>
</dbReference>
<reference evidence="5" key="1">
    <citation type="submission" date="2024-07" db="EMBL/GenBank/DDBJ databases">
        <title>Two chromosome-level genome assemblies of Korean endemic species Abeliophyllum distichum and Forsythia ovata (Oleaceae).</title>
        <authorList>
            <person name="Jang H."/>
        </authorList>
    </citation>
    <scope>NUCLEOTIDE SEQUENCE [LARGE SCALE GENOMIC DNA]</scope>
</reference>
<gene>
    <name evidence="4" type="ORF">Adt_16172</name>
</gene>
<accession>A0ABD1TCX2</accession>
<keyword evidence="2" id="KW-0804">Transcription</keyword>
<dbReference type="SMART" id="SM00733">
    <property type="entry name" value="Mterf"/>
    <property type="match status" value="6"/>
</dbReference>
<keyword evidence="3" id="KW-0809">Transit peptide</keyword>
<evidence type="ECO:0000256" key="1">
    <source>
        <dbReference type="ARBA" id="ARBA00007692"/>
    </source>
</evidence>
<dbReference type="InterPro" id="IPR003690">
    <property type="entry name" value="MTERF"/>
</dbReference>
<organism evidence="4 5">
    <name type="scientific">Abeliophyllum distichum</name>
    <dbReference type="NCBI Taxonomy" id="126358"/>
    <lineage>
        <taxon>Eukaryota</taxon>
        <taxon>Viridiplantae</taxon>
        <taxon>Streptophyta</taxon>
        <taxon>Embryophyta</taxon>
        <taxon>Tracheophyta</taxon>
        <taxon>Spermatophyta</taxon>
        <taxon>Magnoliopsida</taxon>
        <taxon>eudicotyledons</taxon>
        <taxon>Gunneridae</taxon>
        <taxon>Pentapetalae</taxon>
        <taxon>asterids</taxon>
        <taxon>lamiids</taxon>
        <taxon>Lamiales</taxon>
        <taxon>Oleaceae</taxon>
        <taxon>Forsythieae</taxon>
        <taxon>Abeliophyllum</taxon>
    </lineage>
</organism>
<dbReference type="EMBL" id="JBFOLK010000005">
    <property type="protein sequence ID" value="KAL2510572.1"/>
    <property type="molecule type" value="Genomic_DNA"/>
</dbReference>
<keyword evidence="2" id="KW-0806">Transcription termination</keyword>
<protein>
    <submittedName>
        <fullName evidence="4">Mitochondrial transcription termination factor family protein</fullName>
    </submittedName>
</protein>
<evidence type="ECO:0000256" key="2">
    <source>
        <dbReference type="ARBA" id="ARBA00022472"/>
    </source>
</evidence>
<dbReference type="AlphaFoldDB" id="A0ABD1TCX2"/>
<dbReference type="Proteomes" id="UP001604336">
    <property type="component" value="Unassembled WGS sequence"/>
</dbReference>
<dbReference type="FunFam" id="1.25.70.10:FF:000001">
    <property type="entry name" value="Mitochondrial transcription termination factor-like"/>
    <property type="match status" value="1"/>
</dbReference>
<comment type="caution">
    <text evidence="4">The sequence shown here is derived from an EMBL/GenBank/DDBJ whole genome shotgun (WGS) entry which is preliminary data.</text>
</comment>
<evidence type="ECO:0000313" key="5">
    <source>
        <dbReference type="Proteomes" id="UP001604336"/>
    </source>
</evidence>
<dbReference type="GO" id="GO:0006353">
    <property type="term" value="P:DNA-templated transcription termination"/>
    <property type="evidence" value="ECO:0007669"/>
    <property type="project" value="UniProtKB-KW"/>
</dbReference>
<proteinExistence type="inferred from homology"/>
<dbReference type="PANTHER" id="PTHR13068:SF166">
    <property type="entry name" value="TRANSCRIPTION TERMINATION FACTOR MTERF15, MITOCHONDRIAL-LIKE"/>
    <property type="match status" value="1"/>
</dbReference>
<keyword evidence="5" id="KW-1185">Reference proteome</keyword>
<dbReference type="PANTHER" id="PTHR13068">
    <property type="entry name" value="CGI-12 PROTEIN-RELATED"/>
    <property type="match status" value="1"/>
</dbReference>
<comment type="similarity">
    <text evidence="1">Belongs to the mTERF family.</text>
</comment>
<name>A0ABD1TCX2_9LAMI</name>
<sequence>MLLRSTFSRIPKFHFLNHFCSIANVNTILLDSEAAISPSKLKPFSSENKAAEKVNVISYMINCCGLSPEIAISTSEKVHFDSPERPDAVLNFLAENGFSKSQIAEIVRKRPSILLSDPEKTLLPKIEFFLQWTGVAKADVLRTIARDPTFLTRSVENQLIPIYNYLKDIIGAEKVATLVRRGSWIFNRTFAKRVIPNVDFLRALGIPNSFIALVLFNFPEAIGQKHDQFREIVAEVKEMGFDPLKSTFVLALHARSGEGNKVLWAHCYETYTKWGWSKDDIYMAFKKHPHCMLLSEKKISGVLSFLATKMGCESRMIARHPHLLFYSLEKRIIPRCSVVHLLSLKGLVRKDKSLNTILCPAEKKFLDMFVTKYAEEAPQLYDIYKGKAVVSEV</sequence>